<dbReference type="Pfam" id="PF04997">
    <property type="entry name" value="RNA_pol_Rpb1_1"/>
    <property type="match status" value="1"/>
</dbReference>
<dbReference type="FunFam" id="4.10.860.120:FF:000004">
    <property type="entry name" value="DNA-directed RNA polymerase subunit"/>
    <property type="match status" value="1"/>
</dbReference>
<evidence type="ECO:0000256" key="6">
    <source>
        <dbReference type="ARBA" id="ARBA00022695"/>
    </source>
</evidence>
<dbReference type="FunFam" id="2.40.40.20:FF:000019">
    <property type="entry name" value="DNA-directed RNA polymerase II subunit RPB1"/>
    <property type="match status" value="1"/>
</dbReference>
<dbReference type="GO" id="GO:0003899">
    <property type="term" value="F:DNA-directed RNA polymerase activity"/>
    <property type="evidence" value="ECO:0007669"/>
    <property type="project" value="UniProtKB-EC"/>
</dbReference>
<keyword evidence="10 14" id="KW-0804">Transcription</keyword>
<keyword evidence="6 14" id="KW-0548">Nucleotidyltransferase</keyword>
<dbReference type="InterPro" id="IPR035697">
    <property type="entry name" value="RNAP_III_RPC1_N"/>
</dbReference>
<dbReference type="EC" id="2.7.7.6" evidence="14"/>
<dbReference type="InterPro" id="IPR015700">
    <property type="entry name" value="RPC1"/>
</dbReference>
<evidence type="ECO:0000313" key="16">
    <source>
        <dbReference type="EMBL" id="CAD9668024.1"/>
    </source>
</evidence>
<dbReference type="Pfam" id="PF00623">
    <property type="entry name" value="RNA_pol_Rpb1_2"/>
    <property type="match status" value="1"/>
</dbReference>
<dbReference type="InterPro" id="IPR038120">
    <property type="entry name" value="Rpb1_funnel_sf"/>
</dbReference>
<accession>A0A7S2W5D7</accession>
<dbReference type="GO" id="GO:0000428">
    <property type="term" value="C:DNA-directed RNA polymerase complex"/>
    <property type="evidence" value="ECO:0007669"/>
    <property type="project" value="UniProtKB-KW"/>
</dbReference>
<dbReference type="InterPro" id="IPR007066">
    <property type="entry name" value="RNA_pol_Rpb1_3"/>
</dbReference>
<dbReference type="GO" id="GO:0046872">
    <property type="term" value="F:metal ion binding"/>
    <property type="evidence" value="ECO:0007669"/>
    <property type="project" value="UniProtKB-KW"/>
</dbReference>
<comment type="subcellular location">
    <subcellularLocation>
        <location evidence="1">Nucleus</location>
    </subcellularLocation>
</comment>
<dbReference type="GO" id="GO:0003677">
    <property type="term" value="F:DNA binding"/>
    <property type="evidence" value="ECO:0007669"/>
    <property type="project" value="InterPro"/>
</dbReference>
<dbReference type="PANTHER" id="PTHR48446:SF1">
    <property type="entry name" value="DNA-DIRECTED RNA POLYMERASE SUBUNIT BETA' N-TERMINAL SECTION"/>
    <property type="match status" value="1"/>
</dbReference>
<evidence type="ECO:0000256" key="12">
    <source>
        <dbReference type="ARBA" id="ARBA00048552"/>
    </source>
</evidence>
<dbReference type="CDD" id="cd02736">
    <property type="entry name" value="RNAP_III_Rpc1_C"/>
    <property type="match status" value="1"/>
</dbReference>
<proteinExistence type="inferred from homology"/>
<dbReference type="InterPro" id="IPR006592">
    <property type="entry name" value="RNA_pol_N"/>
</dbReference>
<keyword evidence="9" id="KW-0460">Magnesium</keyword>
<evidence type="ECO:0000256" key="3">
    <source>
        <dbReference type="ARBA" id="ARBA00011206"/>
    </source>
</evidence>
<dbReference type="Gene3D" id="6.20.50.80">
    <property type="match status" value="1"/>
</dbReference>
<gene>
    <name evidence="16" type="ORF">QSP1433_LOCUS2284</name>
</gene>
<dbReference type="GO" id="GO:0005634">
    <property type="term" value="C:nucleus"/>
    <property type="evidence" value="ECO:0007669"/>
    <property type="project" value="UniProtKB-SubCell"/>
</dbReference>
<dbReference type="PANTHER" id="PTHR48446">
    <property type="entry name" value="DNA-DIRECTED RNA POLYMERASE SUBUNIT BETA' N-TERMINAL SECTION"/>
    <property type="match status" value="1"/>
</dbReference>
<organism evidence="16">
    <name type="scientific">Mucochytrium quahogii</name>
    <dbReference type="NCBI Taxonomy" id="96639"/>
    <lineage>
        <taxon>Eukaryota</taxon>
        <taxon>Sar</taxon>
        <taxon>Stramenopiles</taxon>
        <taxon>Bigyra</taxon>
        <taxon>Labyrinthulomycetes</taxon>
        <taxon>Thraustochytrida</taxon>
        <taxon>Thraustochytriidae</taxon>
        <taxon>Mucochytrium</taxon>
    </lineage>
</organism>
<dbReference type="NCBIfam" id="NF006336">
    <property type="entry name" value="PRK08566.1"/>
    <property type="match status" value="1"/>
</dbReference>
<keyword evidence="4 14" id="KW-0240">DNA-directed RNA polymerase</keyword>
<name>A0A7S2W5D7_9STRA</name>
<dbReference type="Gene3D" id="3.30.1490.180">
    <property type="entry name" value="RNA polymerase ii"/>
    <property type="match status" value="1"/>
</dbReference>
<dbReference type="SMART" id="SM00663">
    <property type="entry name" value="RPOLA_N"/>
    <property type="match status" value="1"/>
</dbReference>
<dbReference type="Pfam" id="PF04998">
    <property type="entry name" value="RNA_pol_Rpb1_5"/>
    <property type="match status" value="1"/>
</dbReference>
<dbReference type="CDD" id="cd02583">
    <property type="entry name" value="RNAP_III_RPC1_N"/>
    <property type="match status" value="1"/>
</dbReference>
<keyword evidence="8" id="KW-0862">Zinc</keyword>
<comment type="subunit">
    <text evidence="3">Component of the RNA polymerase III (Pol III) complex consisting of 17 subunits.</text>
</comment>
<dbReference type="Pfam" id="PF05000">
    <property type="entry name" value="RNA_pol_Rpb1_4"/>
    <property type="match status" value="1"/>
</dbReference>
<evidence type="ECO:0000256" key="13">
    <source>
        <dbReference type="ARBA" id="ARBA00058108"/>
    </source>
</evidence>
<evidence type="ECO:0000259" key="15">
    <source>
        <dbReference type="SMART" id="SM00663"/>
    </source>
</evidence>
<evidence type="ECO:0000256" key="9">
    <source>
        <dbReference type="ARBA" id="ARBA00022842"/>
    </source>
</evidence>
<evidence type="ECO:0000256" key="5">
    <source>
        <dbReference type="ARBA" id="ARBA00022679"/>
    </source>
</evidence>
<dbReference type="FunFam" id="1.10.150.390:FF:000004">
    <property type="entry name" value="DNA-directed RNA polymerase subunit"/>
    <property type="match status" value="1"/>
</dbReference>
<dbReference type="Gene3D" id="1.10.132.30">
    <property type="match status" value="1"/>
</dbReference>
<evidence type="ECO:0000256" key="1">
    <source>
        <dbReference type="ARBA" id="ARBA00004123"/>
    </source>
</evidence>
<sequence length="1506" mass="168249">MEDLDGDGLHVGTKWMRKGILKDGDGLNRSKPKRIRNIQFSMLSGSDMVRASELRVSHKQLYQIGTRNPVEYGCLDPRLGISDKQSECSTCGKKLVDCTGHFGYIQLELPVFHIGYYKAIQAVLHSICKTCSRVLLDPAPREKFLAQMQNPKLDSIAKAAVRKKIVETCRKKKRCRYCWAYNGAIKKIQGAETLKLMHDKYRGLKEFDAESSEYQERVKLFEIAETHNSEIEKEQACRAPESLNPQVVLDMFKRVTNEELPLLWSSAEHSRPEKMILTHLLVPPVAIRPSVRMDTQGSNEDDLTGKLQEILEVNTELGLLMQQGGKMKKVQEHWNVLQVRVAQFFNGELPGLPAAVRREMKPIRGLVQRLKGKQGRFRGNLSGKRVDFSGRTVISPDPNLLIHQVGVPLHMAKRLTYPVIVNRYNINHLRELIIRGPDVHPGANFVRQKQQADEPQSQLRSLAFGDRNRTAKELRIGDTVERHLIDGDVVLFNRQPSLHKMSIMSHRVKVLPGRTLRFNECVCAPYNADFDGDEMNLHVPQTEEARAEADFLMGVPRNLITPRNGEPLVCATQDFITASYLMTQRDVFFTREQFCNVISFIGNAMEHIDIPPPSIIKPRELWTGKQVWNVLLCPRKDVDLKVNLEAREKNYFNGNETDGLCMCPNEGYVVFRNSELVAGSIAKVTLGGSKAGLFYVLIRDHNEMVAADAMNRMTKVCTRWLSDYGFTIGIDDVTPSKLLLQRKQEEIDRGYQECDELIRQFKNGTLQARPGCNMEESLEAVVSGVLNDVRKLSGEMCMKTLPKHNKPFIMATCGSKGSSLNICQMVVCVGQQIVGGDRMPYGFVRRTLPHFQLDAKDPASKGFVANSFFSGLTAPEFFFHTMGGREGLVDTAVKTAETGYMARRLMKALEDLSVRYDGSVRNSMGGIVQFTYGDDGLNPSFMEKGDRPVNWDRLEAHIKYSTPCRDEAALSPSGIRSFIDSHYETWDKTLQTTGKDGVFNFSQQLHENAGLAFFVRELHTALENIAKRLEKDCKNLGISTRQVNACGSTLPLSSDQLKQAHSFGDKAWIEAAKRAGSKEYKESNWLTLNRVNRTTKTQIERLVSCAVEKFLRALTDPGEAVGAIGAQSLGEPGTQMTLKTFHFAGVASMNVTLGVPRIKEIINASKAISTPIITVKLGVDNDERVARIVKGRLEATHLGEVASFVEEKYTGQACMLVVQLDTETIEKLHLDITVDSVRQAIIAHKPLKIKNPASVKTIEHLNQVMVVIEPGQSLGTARASATSALSSAKASVIRQQISSELLDSVPLFFNLQTMKALLMDVIVQGIPSVSRTVVNHGEGSEKGSYHLLVEGLGLLNVMGTPGVEGSETKTNHIMEMEEVLGIEAARLLVMEEVAYIFNQYGLSIDKRHLMLLADVMSYRGQILGITRFGIAKMKESVLMLASFEKTADHLFDAAVHARKDDIDGVSECIIMGTPIPLGTGMFKLLSQWENTKLKPSILNPRKETLF</sequence>
<dbReference type="FunFam" id="1.10.274.100:FF:000008">
    <property type="entry name" value="DNA-directed RNA polymerase subunit"/>
    <property type="match status" value="1"/>
</dbReference>
<dbReference type="InterPro" id="IPR007080">
    <property type="entry name" value="RNA_pol_Rpb1_1"/>
</dbReference>
<keyword evidence="7" id="KW-0479">Metal-binding</keyword>
<evidence type="ECO:0000256" key="8">
    <source>
        <dbReference type="ARBA" id="ARBA00022833"/>
    </source>
</evidence>
<dbReference type="InterPro" id="IPR035698">
    <property type="entry name" value="RNAP_III_Rpc1_C"/>
</dbReference>
<evidence type="ECO:0000256" key="11">
    <source>
        <dbReference type="ARBA" id="ARBA00023242"/>
    </source>
</evidence>
<comment type="similarity">
    <text evidence="2 14">Belongs to the RNA polymerase beta' chain family.</text>
</comment>
<protein>
    <recommendedName>
        <fullName evidence="14">DNA-directed RNA polymerase subunit</fullName>
        <ecNumber evidence="14">2.7.7.6</ecNumber>
    </recommendedName>
</protein>
<dbReference type="InterPro" id="IPR007083">
    <property type="entry name" value="RNA_pol_Rpb1_4"/>
</dbReference>
<dbReference type="InterPro" id="IPR000722">
    <property type="entry name" value="RNA_pol_asu"/>
</dbReference>
<dbReference type="Gene3D" id="4.10.860.120">
    <property type="entry name" value="RNA polymerase II, clamp domain"/>
    <property type="match status" value="1"/>
</dbReference>
<evidence type="ECO:0000256" key="10">
    <source>
        <dbReference type="ARBA" id="ARBA00023163"/>
    </source>
</evidence>
<dbReference type="Gene3D" id="2.40.40.20">
    <property type="match status" value="1"/>
</dbReference>
<dbReference type="Gene3D" id="6.10.250.2940">
    <property type="match status" value="1"/>
</dbReference>
<evidence type="ECO:0000256" key="14">
    <source>
        <dbReference type="RuleBase" id="RU004279"/>
    </source>
</evidence>
<evidence type="ECO:0000256" key="4">
    <source>
        <dbReference type="ARBA" id="ARBA00022478"/>
    </source>
</evidence>
<dbReference type="SUPFAM" id="SSF64484">
    <property type="entry name" value="beta and beta-prime subunits of DNA dependent RNA-polymerase"/>
    <property type="match status" value="1"/>
</dbReference>
<feature type="domain" description="RNA polymerase N-terminal" evidence="15">
    <location>
        <begin position="273"/>
        <end position="583"/>
    </location>
</feature>
<keyword evidence="11" id="KW-0539">Nucleus</keyword>
<reference evidence="16" key="1">
    <citation type="submission" date="2021-01" db="EMBL/GenBank/DDBJ databases">
        <authorList>
            <person name="Corre E."/>
            <person name="Pelletier E."/>
            <person name="Niang G."/>
            <person name="Scheremetjew M."/>
            <person name="Finn R."/>
            <person name="Kale V."/>
            <person name="Holt S."/>
            <person name="Cochrane G."/>
            <person name="Meng A."/>
            <person name="Brown T."/>
            <person name="Cohen L."/>
        </authorList>
    </citation>
    <scope>NUCLEOTIDE SEQUENCE</scope>
    <source>
        <strain evidence="16">NY070348D</strain>
    </source>
</reference>
<evidence type="ECO:0000256" key="2">
    <source>
        <dbReference type="ARBA" id="ARBA00006460"/>
    </source>
</evidence>
<dbReference type="InterPro" id="IPR007081">
    <property type="entry name" value="RNA_pol_Rpb1_5"/>
</dbReference>
<dbReference type="InterPro" id="IPR042102">
    <property type="entry name" value="RNA_pol_Rpb1_3_sf"/>
</dbReference>
<dbReference type="Gene3D" id="1.10.274.100">
    <property type="entry name" value="RNA polymerase Rpb1, domain 3"/>
    <property type="match status" value="1"/>
</dbReference>
<evidence type="ECO:0000256" key="7">
    <source>
        <dbReference type="ARBA" id="ARBA00022723"/>
    </source>
</evidence>
<comment type="catalytic activity">
    <reaction evidence="12 14">
        <text>RNA(n) + a ribonucleoside 5'-triphosphate = RNA(n+1) + diphosphate</text>
        <dbReference type="Rhea" id="RHEA:21248"/>
        <dbReference type="Rhea" id="RHEA-COMP:14527"/>
        <dbReference type="Rhea" id="RHEA-COMP:17342"/>
        <dbReference type="ChEBI" id="CHEBI:33019"/>
        <dbReference type="ChEBI" id="CHEBI:61557"/>
        <dbReference type="ChEBI" id="CHEBI:140395"/>
        <dbReference type="EC" id="2.7.7.6"/>
    </reaction>
</comment>
<dbReference type="GO" id="GO:0006351">
    <property type="term" value="P:DNA-templated transcription"/>
    <property type="evidence" value="ECO:0007669"/>
    <property type="project" value="InterPro"/>
</dbReference>
<dbReference type="Pfam" id="PF04983">
    <property type="entry name" value="RNA_pol_Rpb1_3"/>
    <property type="match status" value="1"/>
</dbReference>
<dbReference type="InterPro" id="IPR044893">
    <property type="entry name" value="RNA_pol_Rpb1_clamp_domain"/>
</dbReference>
<dbReference type="Gene3D" id="1.10.150.390">
    <property type="match status" value="1"/>
</dbReference>
<keyword evidence="5 14" id="KW-0808">Transferase</keyword>
<dbReference type="EMBL" id="HBHK01003868">
    <property type="protein sequence ID" value="CAD9668024.1"/>
    <property type="molecule type" value="Transcribed_RNA"/>
</dbReference>
<comment type="function">
    <text evidence="13">DNA-dependent RNA polymerase catalyzes the transcription of DNA into RNA using the four ribonucleoside triphosphates as substrates. Largest and catalytic core component of RNA polymerase III which synthesizes small RNAs, such as 5S rRNA and tRNAs. Forms the polymerase active center together with the second largest subunit. A single-stranded DNA template strand of the promoter is positioned within the central active site cleft of Pol III. A bridging helix emanates from RPC1 and crosses the cleft near the catalytic site and is thought to promote translocation of Pol III by acting as a ratchet that moves the RNA-DNA hybrid through the active site by switching from straight to bent conformations at each step of nucleotide addition.</text>
</comment>